<name>A0A1G4INY6_9SACH</name>
<gene>
    <name evidence="1" type="ORF">LANO_0A02982G</name>
</gene>
<dbReference type="Proteomes" id="UP000189911">
    <property type="component" value="Chromosome A"/>
</dbReference>
<evidence type="ECO:0000313" key="1">
    <source>
        <dbReference type="EMBL" id="SCU78422.1"/>
    </source>
</evidence>
<accession>A0A1G4INY6</accession>
<dbReference type="EMBL" id="LT598449">
    <property type="protein sequence ID" value="SCU78422.1"/>
    <property type="molecule type" value="Genomic_DNA"/>
</dbReference>
<protein>
    <submittedName>
        <fullName evidence="1">LANO_0A02982g1_1</fullName>
    </submittedName>
</protein>
<proteinExistence type="predicted"/>
<dbReference type="AlphaFoldDB" id="A0A1G4INY6"/>
<sequence>MKDNVCLTRCDCLSSVPYATIHTILRVLTVSLGHRFLNSLRTECDRSRSFKRASSCAKILQSEMKRRSRFSHAKRRYRFRMPNGATGFACLTALQASHAKRATFPIAHSNIYNGINRRSHALISPTTTIYTWKHAKSLAINAKQVLHDLPHKLQIQTTAAHERRSLCHCIRGSPSLAYTPKHSILVIVPLVTFVRWFDTNYLHEPSITSATHRLGLRTFSNFKFPLTLVCEISRQSRSLTVAYEKSQPNTEYQIPYIRHL</sequence>
<evidence type="ECO:0000313" key="2">
    <source>
        <dbReference type="Proteomes" id="UP000189911"/>
    </source>
</evidence>
<reference evidence="2" key="1">
    <citation type="submission" date="2016-03" db="EMBL/GenBank/DDBJ databases">
        <authorList>
            <person name="Devillers Hugo."/>
        </authorList>
    </citation>
    <scope>NUCLEOTIDE SEQUENCE [LARGE SCALE GENOMIC DNA]</scope>
</reference>
<organism evidence="1 2">
    <name type="scientific">Lachancea nothofagi CBS 11611</name>
    <dbReference type="NCBI Taxonomy" id="1266666"/>
    <lineage>
        <taxon>Eukaryota</taxon>
        <taxon>Fungi</taxon>
        <taxon>Dikarya</taxon>
        <taxon>Ascomycota</taxon>
        <taxon>Saccharomycotina</taxon>
        <taxon>Saccharomycetes</taxon>
        <taxon>Saccharomycetales</taxon>
        <taxon>Saccharomycetaceae</taxon>
        <taxon>Lachancea</taxon>
    </lineage>
</organism>
<keyword evidence="2" id="KW-1185">Reference proteome</keyword>